<dbReference type="InterPro" id="IPR036179">
    <property type="entry name" value="Ig-like_dom_sf"/>
</dbReference>
<feature type="signal peptide" evidence="4">
    <location>
        <begin position="1"/>
        <end position="16"/>
    </location>
</feature>
<keyword evidence="3" id="KW-0393">Immunoglobulin domain</keyword>
<dbReference type="PROSITE" id="PS51257">
    <property type="entry name" value="PROKAR_LIPOPROTEIN"/>
    <property type="match status" value="1"/>
</dbReference>
<sequence length="489" mass="54894">MLRGLLVLIILVGCSCETEEKLSEFSSHPTTVKARENNTVLLPCYLNTLSNDAAYAIAVRWYKDNDLIADSSNESVAVPERHVLWENGSLEITVVQPSDTGEYTCEIERPEPWGPIRQKHAIEVLHSPSVDPYPPTGFLQVRLGEEVRMSCKGTGVPYPIITWHYQKLSSSRRSDVIVRRNRTSNTLLSVLHSEGEEMQLLDHRELLKFTASDRRLAGTYECAAANGVGEPARAAIELKITYPPEVTTTRAWMHTAPGHRAHIECKVAADPLATVTWLKGEVQVPIDSRVLALVDGDKHTLLIRNVQRSDFGIYTCRAVNDLGQGEQHIQLSGVPNPGVFKKTEEKNQNAKSSYTLIWEVDSYTPIIEYNLWFRPYMPRSGANRPNWTKLTIPTEYSSGPVYSKSYTIKGLKEKTIYEALLVSRNRYGWSKPSPILRFATAGADLNEDMVTTVQVNVQDNIIPLEVMSSAIRKEISLCTLTILLLKFLI</sequence>
<dbReference type="Pfam" id="PF07679">
    <property type="entry name" value="I-set"/>
    <property type="match status" value="1"/>
</dbReference>
<dbReference type="InterPro" id="IPR036116">
    <property type="entry name" value="FN3_sf"/>
</dbReference>
<dbReference type="InterPro" id="IPR013783">
    <property type="entry name" value="Ig-like_fold"/>
</dbReference>
<dbReference type="SUPFAM" id="SSF48726">
    <property type="entry name" value="Immunoglobulin"/>
    <property type="match status" value="3"/>
</dbReference>
<feature type="chain" id="PRO_5040291105" evidence="4">
    <location>
        <begin position="17"/>
        <end position="489"/>
    </location>
</feature>
<keyword evidence="2" id="KW-1015">Disulfide bond</keyword>
<dbReference type="CDD" id="cd00096">
    <property type="entry name" value="Ig"/>
    <property type="match status" value="2"/>
</dbReference>
<dbReference type="SMART" id="SM00409">
    <property type="entry name" value="IG"/>
    <property type="match status" value="3"/>
</dbReference>
<dbReference type="GO" id="GO:0043025">
    <property type="term" value="C:neuronal cell body"/>
    <property type="evidence" value="ECO:0007669"/>
    <property type="project" value="TreeGrafter"/>
</dbReference>
<comment type="caution">
    <text evidence="7">The sequence shown here is derived from an EMBL/GenBank/DDBJ whole genome shotgun (WGS) entry which is preliminary data.</text>
</comment>
<proteinExistence type="predicted"/>
<dbReference type="PROSITE" id="PS50853">
    <property type="entry name" value="FN3"/>
    <property type="match status" value="1"/>
</dbReference>
<evidence type="ECO:0000313" key="8">
    <source>
        <dbReference type="Proteomes" id="UP001152888"/>
    </source>
</evidence>
<dbReference type="InterPro" id="IPR003599">
    <property type="entry name" value="Ig_sub"/>
</dbReference>
<evidence type="ECO:0000256" key="3">
    <source>
        <dbReference type="ARBA" id="ARBA00023319"/>
    </source>
</evidence>
<dbReference type="Gene3D" id="2.60.40.10">
    <property type="entry name" value="Immunoglobulins"/>
    <property type="match status" value="4"/>
</dbReference>
<dbReference type="InterPro" id="IPR003598">
    <property type="entry name" value="Ig_sub2"/>
</dbReference>
<keyword evidence="4" id="KW-0732">Signal</keyword>
<dbReference type="SUPFAM" id="SSF49265">
    <property type="entry name" value="Fibronectin type III"/>
    <property type="match status" value="1"/>
</dbReference>
<evidence type="ECO:0000256" key="1">
    <source>
        <dbReference type="ARBA" id="ARBA00022737"/>
    </source>
</evidence>
<feature type="domain" description="Ig-like" evidence="5">
    <location>
        <begin position="23"/>
        <end position="108"/>
    </location>
</feature>
<dbReference type="GO" id="GO:0005886">
    <property type="term" value="C:plasma membrane"/>
    <property type="evidence" value="ECO:0007669"/>
    <property type="project" value="TreeGrafter"/>
</dbReference>
<accession>A0A9P0LRF6</accession>
<dbReference type="AlphaFoldDB" id="A0A9P0LRF6"/>
<dbReference type="GO" id="GO:0007156">
    <property type="term" value="P:homophilic cell adhesion via plasma membrane adhesion molecules"/>
    <property type="evidence" value="ECO:0007669"/>
    <property type="project" value="TreeGrafter"/>
</dbReference>
<dbReference type="SMART" id="SM00408">
    <property type="entry name" value="IGc2"/>
    <property type="match status" value="3"/>
</dbReference>
<feature type="domain" description="Ig-like" evidence="5">
    <location>
        <begin position="244"/>
        <end position="332"/>
    </location>
</feature>
<organism evidence="7 8">
    <name type="scientific">Acanthoscelides obtectus</name>
    <name type="common">Bean weevil</name>
    <name type="synonym">Bruchus obtectus</name>
    <dbReference type="NCBI Taxonomy" id="200917"/>
    <lineage>
        <taxon>Eukaryota</taxon>
        <taxon>Metazoa</taxon>
        <taxon>Ecdysozoa</taxon>
        <taxon>Arthropoda</taxon>
        <taxon>Hexapoda</taxon>
        <taxon>Insecta</taxon>
        <taxon>Pterygota</taxon>
        <taxon>Neoptera</taxon>
        <taxon>Endopterygota</taxon>
        <taxon>Coleoptera</taxon>
        <taxon>Polyphaga</taxon>
        <taxon>Cucujiformia</taxon>
        <taxon>Chrysomeloidea</taxon>
        <taxon>Chrysomelidae</taxon>
        <taxon>Bruchinae</taxon>
        <taxon>Bruchini</taxon>
        <taxon>Acanthoscelides</taxon>
    </lineage>
</organism>
<dbReference type="EMBL" id="CAKOFQ010007312">
    <property type="protein sequence ID" value="CAH1998061.1"/>
    <property type="molecule type" value="Genomic_DNA"/>
</dbReference>
<evidence type="ECO:0000313" key="7">
    <source>
        <dbReference type="EMBL" id="CAH1998061.1"/>
    </source>
</evidence>
<feature type="domain" description="Ig-like" evidence="5">
    <location>
        <begin position="128"/>
        <end position="241"/>
    </location>
</feature>
<evidence type="ECO:0000256" key="4">
    <source>
        <dbReference type="SAM" id="SignalP"/>
    </source>
</evidence>
<dbReference type="Pfam" id="PF13927">
    <property type="entry name" value="Ig_3"/>
    <property type="match status" value="1"/>
</dbReference>
<reference evidence="7" key="1">
    <citation type="submission" date="2022-03" db="EMBL/GenBank/DDBJ databases">
        <authorList>
            <person name="Sayadi A."/>
        </authorList>
    </citation>
    <scope>NUCLEOTIDE SEQUENCE</scope>
</reference>
<dbReference type="PANTHER" id="PTHR45080">
    <property type="entry name" value="CONTACTIN 5"/>
    <property type="match status" value="1"/>
</dbReference>
<protein>
    <submittedName>
        <fullName evidence="7">Uncharacterized protein</fullName>
    </submittedName>
</protein>
<keyword evidence="1" id="KW-0677">Repeat</keyword>
<evidence type="ECO:0000256" key="2">
    <source>
        <dbReference type="ARBA" id="ARBA00023157"/>
    </source>
</evidence>
<dbReference type="CDD" id="cd00063">
    <property type="entry name" value="FN3"/>
    <property type="match status" value="1"/>
</dbReference>
<dbReference type="GO" id="GO:0050808">
    <property type="term" value="P:synapse organization"/>
    <property type="evidence" value="ECO:0007669"/>
    <property type="project" value="TreeGrafter"/>
</dbReference>
<dbReference type="FunFam" id="2.60.40.10:FF:000032">
    <property type="entry name" value="palladin isoform X1"/>
    <property type="match status" value="1"/>
</dbReference>
<dbReference type="InterPro" id="IPR003961">
    <property type="entry name" value="FN3_dom"/>
</dbReference>
<evidence type="ECO:0000259" key="5">
    <source>
        <dbReference type="PROSITE" id="PS50835"/>
    </source>
</evidence>
<gene>
    <name evidence="7" type="ORF">ACAOBT_LOCUS24120</name>
</gene>
<dbReference type="InterPro" id="IPR013098">
    <property type="entry name" value="Ig_I-set"/>
</dbReference>
<dbReference type="InterPro" id="IPR050958">
    <property type="entry name" value="Cell_Adh-Cytoskel_Orgn"/>
</dbReference>
<dbReference type="PROSITE" id="PS50835">
    <property type="entry name" value="IG_LIKE"/>
    <property type="match status" value="3"/>
</dbReference>
<dbReference type="GO" id="GO:0030424">
    <property type="term" value="C:axon"/>
    <property type="evidence" value="ECO:0007669"/>
    <property type="project" value="TreeGrafter"/>
</dbReference>
<keyword evidence="8" id="KW-1185">Reference proteome</keyword>
<dbReference type="PANTHER" id="PTHR45080:SF4">
    <property type="entry name" value="GH03113P"/>
    <property type="match status" value="1"/>
</dbReference>
<dbReference type="GO" id="GO:0008046">
    <property type="term" value="F:axon guidance receptor activity"/>
    <property type="evidence" value="ECO:0007669"/>
    <property type="project" value="TreeGrafter"/>
</dbReference>
<dbReference type="OrthoDB" id="10062932at2759"/>
<dbReference type="InterPro" id="IPR007110">
    <property type="entry name" value="Ig-like_dom"/>
</dbReference>
<name>A0A9P0LRF6_ACAOB</name>
<feature type="domain" description="Fibronectin type-III" evidence="6">
    <location>
        <begin position="336"/>
        <end position="443"/>
    </location>
</feature>
<dbReference type="Proteomes" id="UP001152888">
    <property type="component" value="Unassembled WGS sequence"/>
</dbReference>
<evidence type="ECO:0000259" key="6">
    <source>
        <dbReference type="PROSITE" id="PS50853"/>
    </source>
</evidence>